<sequence>MEHGVSITHASGVHQPLSLLRSSLTIELLAVEYYGSNQPLFTPLLQIVKRARFRGPPQLLLIRAISVAPLDRPKRPSPSSGDTIDKGSRLRISAAELDPPVAYVPGYTGVSTPSFAIAGDSSCQSATKATMESSRHSNNSPGFSFGLVVDARNCVRQLRPRWCLMVSGIQTERFSLEEKSRGFRIFANRWRRVLAQAGPYGDLRRTAWRPDKSTNHLASKPMISTIQRNAPFLTPAAVLLTSGMSQVSGLELAYTYCATATLVDIAFPLEWVVLLFVLLLQLNLFARRKKKEAGTEFVILILIHYKGWTSRSDGRFMQLDSVMEDIKLLLDLLNYRHDDTNQAWYILTDFGCIYRDCSGVERLVPTAAIVTTWPLERLKHEMIRVFTPKLRTFSEAGRLHTSFAVTVKESMEMYSKFVRSRSNDTEKLLSTGVLCLPARRSRFYHYKAFPKLCYTYEPEGVPIVKPAPPSNVEPLHQLIVVTASRVHEKAVSFGGCGALTFFMAKYLKEHPNDSAISFVKHIDDEFATQPKADWRQHPQIQSRYPLNGPFRLLPTKSGLEAWSHSMLTADRHEPLLNAIIASPTCCHVYFGDEAENQQIEILRAIGKLTSGIADDYEAGTVSKLSAKPHLNIVTLSGLGVVLSSSITRHTEPPGNRRSAVRTLEMGDTDSALVLGLLPIVSSCPNISHLNISALNEVLTTALGEIDKEWVFHHLESLFITYYPAHLNAIKAVEPRLKRFEAGKMYQSSRNLVSSASVCGRWTRWSSPS</sequence>
<dbReference type="EMBL" id="KN823074">
    <property type="protein sequence ID" value="KIO23847.1"/>
    <property type="molecule type" value="Genomic_DNA"/>
</dbReference>
<evidence type="ECO:0000313" key="1">
    <source>
        <dbReference type="EMBL" id="KIO23847.1"/>
    </source>
</evidence>
<proteinExistence type="predicted"/>
<dbReference type="HOGENOM" id="CLU_363769_0_0_1"/>
<organism evidence="1 2">
    <name type="scientific">Tulasnella calospora MUT 4182</name>
    <dbReference type="NCBI Taxonomy" id="1051891"/>
    <lineage>
        <taxon>Eukaryota</taxon>
        <taxon>Fungi</taxon>
        <taxon>Dikarya</taxon>
        <taxon>Basidiomycota</taxon>
        <taxon>Agaricomycotina</taxon>
        <taxon>Agaricomycetes</taxon>
        <taxon>Cantharellales</taxon>
        <taxon>Tulasnellaceae</taxon>
        <taxon>Tulasnella</taxon>
    </lineage>
</organism>
<keyword evidence="2" id="KW-1185">Reference proteome</keyword>
<reference evidence="2" key="2">
    <citation type="submission" date="2015-01" db="EMBL/GenBank/DDBJ databases">
        <title>Evolutionary Origins and Diversification of the Mycorrhizal Mutualists.</title>
        <authorList>
            <consortium name="DOE Joint Genome Institute"/>
            <consortium name="Mycorrhizal Genomics Consortium"/>
            <person name="Kohler A."/>
            <person name="Kuo A."/>
            <person name="Nagy L.G."/>
            <person name="Floudas D."/>
            <person name="Copeland A."/>
            <person name="Barry K.W."/>
            <person name="Cichocki N."/>
            <person name="Veneault-Fourrey C."/>
            <person name="LaButti K."/>
            <person name="Lindquist E.A."/>
            <person name="Lipzen A."/>
            <person name="Lundell T."/>
            <person name="Morin E."/>
            <person name="Murat C."/>
            <person name="Riley R."/>
            <person name="Ohm R."/>
            <person name="Sun H."/>
            <person name="Tunlid A."/>
            <person name="Henrissat B."/>
            <person name="Grigoriev I.V."/>
            <person name="Hibbett D.S."/>
            <person name="Martin F."/>
        </authorList>
    </citation>
    <scope>NUCLEOTIDE SEQUENCE [LARGE SCALE GENOMIC DNA]</scope>
    <source>
        <strain evidence="2">MUT 4182</strain>
    </source>
</reference>
<protein>
    <submittedName>
        <fullName evidence="1">Uncharacterized protein</fullName>
    </submittedName>
</protein>
<dbReference type="AlphaFoldDB" id="A0A0C3LR48"/>
<reference evidence="1 2" key="1">
    <citation type="submission" date="2014-04" db="EMBL/GenBank/DDBJ databases">
        <authorList>
            <consortium name="DOE Joint Genome Institute"/>
            <person name="Kuo A."/>
            <person name="Girlanda M."/>
            <person name="Perotto S."/>
            <person name="Kohler A."/>
            <person name="Nagy L.G."/>
            <person name="Floudas D."/>
            <person name="Copeland A."/>
            <person name="Barry K.W."/>
            <person name="Cichocki N."/>
            <person name="Veneault-Fourrey C."/>
            <person name="LaButti K."/>
            <person name="Lindquist E.A."/>
            <person name="Lipzen A."/>
            <person name="Lundell T."/>
            <person name="Morin E."/>
            <person name="Murat C."/>
            <person name="Sun H."/>
            <person name="Tunlid A."/>
            <person name="Henrissat B."/>
            <person name="Grigoriev I.V."/>
            <person name="Hibbett D.S."/>
            <person name="Martin F."/>
            <person name="Nordberg H.P."/>
            <person name="Cantor M.N."/>
            <person name="Hua S.X."/>
        </authorList>
    </citation>
    <scope>NUCLEOTIDE SEQUENCE [LARGE SCALE GENOMIC DNA]</scope>
    <source>
        <strain evidence="1 2">MUT 4182</strain>
    </source>
</reference>
<dbReference type="Proteomes" id="UP000054248">
    <property type="component" value="Unassembled WGS sequence"/>
</dbReference>
<gene>
    <name evidence="1" type="ORF">M407DRAFT_214025</name>
</gene>
<evidence type="ECO:0000313" key="2">
    <source>
        <dbReference type="Proteomes" id="UP000054248"/>
    </source>
</evidence>
<accession>A0A0C3LR48</accession>
<name>A0A0C3LR48_9AGAM</name>